<proteinExistence type="predicted"/>
<dbReference type="EMBL" id="ACCU02000003">
    <property type="protein sequence ID" value="EEE47593.2"/>
    <property type="molecule type" value="Genomic_DNA"/>
</dbReference>
<dbReference type="Proteomes" id="UP000004703">
    <property type="component" value="Chromosome"/>
</dbReference>
<evidence type="ECO:0000313" key="2">
    <source>
        <dbReference type="Proteomes" id="UP000004703"/>
    </source>
</evidence>
<evidence type="ECO:0000313" key="1">
    <source>
        <dbReference type="EMBL" id="EEE47593.2"/>
    </source>
</evidence>
<dbReference type="AlphaFoldDB" id="A0A5E8H5Y2"/>
<protein>
    <submittedName>
        <fullName evidence="1">Uncharacterized protein</fullName>
    </submittedName>
</protein>
<reference evidence="1 2" key="2">
    <citation type="submission" date="2013-04" db="EMBL/GenBank/DDBJ databases">
        <authorList>
            <person name="Fiebig A."/>
            <person name="Pradella S."/>
            <person name="Wagner-Doebler I."/>
        </authorList>
    </citation>
    <scope>NUCLEOTIDE SEQUENCE [LARGE SCALE GENOMIC DNA]</scope>
    <source>
        <strain evidence="2">DSM 17067 / NCIMB 14079 / DFL-11</strain>
    </source>
</reference>
<organism evidence="1 2">
    <name type="scientific">Roseibium alexandrii (strain DSM 17067 / NCIMB 14079 / DFL-11)</name>
    <name type="common">Labrenzia alexandrii</name>
    <dbReference type="NCBI Taxonomy" id="244592"/>
    <lineage>
        <taxon>Bacteria</taxon>
        <taxon>Pseudomonadati</taxon>
        <taxon>Pseudomonadota</taxon>
        <taxon>Alphaproteobacteria</taxon>
        <taxon>Hyphomicrobiales</taxon>
        <taxon>Stappiaceae</taxon>
        <taxon>Roseibium</taxon>
    </lineage>
</organism>
<dbReference type="RefSeq" id="WP_134853000.1">
    <property type="nucleotide sequence ID" value="NZ_CM011002.1"/>
</dbReference>
<sequence>MSLLEPKVSALSATDLSGLWAFGLISARTGEPLIFEGGEHQLDTSLTSYGYNQVTDSSGKVKSATAAPFSGGERLVLSDSPIADPNTVEYARTLAIMAPIRDAILYQYDQTSRAEWEFLTAVLTLNGLKTLGATTSSTSLLASGEVFDYVATDPTDGNPVLQYLEEAELELKCLGFTAFNFTNPEGTNHCEETGLVEGSGIRTSAVLHAGVDEVFYLQENDDVAAAMLDGSAHYNTFGWREGRDPNGWFDTDWYLAQNTDVAAADINPLTHYLDHGWREGRSPSEYFDGDRYLTANTDVANAGIDPLSHMLMFGLAEGRDWGLL</sequence>
<comment type="caution">
    <text evidence="1">The sequence shown here is derived from an EMBL/GenBank/DDBJ whole genome shotgun (WGS) entry which is preliminary data.</text>
</comment>
<name>A0A5E8H5Y2_ROSAD</name>
<reference evidence="1 2" key="1">
    <citation type="submission" date="2008-01" db="EMBL/GenBank/DDBJ databases">
        <authorList>
            <person name="Wagner-Dobler I."/>
            <person name="Ferriera S."/>
            <person name="Johnson J."/>
            <person name="Kravitz S."/>
            <person name="Beeson K."/>
            <person name="Sutton G."/>
            <person name="Rogers Y.-H."/>
            <person name="Friedman R."/>
            <person name="Frazier M."/>
            <person name="Venter J.C."/>
        </authorList>
    </citation>
    <scope>NUCLEOTIDE SEQUENCE [LARGE SCALE GENOMIC DNA]</scope>
    <source>
        <strain evidence="2">DSM 17067 / NCIMB 14079 / DFL-11</strain>
    </source>
</reference>
<accession>A0A5E8H5Y2</accession>
<gene>
    <name evidence="1" type="ORF">SADFL11_4882</name>
</gene>